<accession>A0ABU7LB65</accession>
<organism evidence="8 9">
    <name type="scientific">Rhodococcus artemisiae</name>
    <dbReference type="NCBI Taxonomy" id="714159"/>
    <lineage>
        <taxon>Bacteria</taxon>
        <taxon>Bacillati</taxon>
        <taxon>Actinomycetota</taxon>
        <taxon>Actinomycetes</taxon>
        <taxon>Mycobacteriales</taxon>
        <taxon>Nocardiaceae</taxon>
        <taxon>Rhodococcus</taxon>
    </lineage>
</organism>
<comment type="similarity">
    <text evidence="2">Belongs to the cytochrome P450 family.</text>
</comment>
<dbReference type="SUPFAM" id="SSF48264">
    <property type="entry name" value="Cytochrome P450"/>
    <property type="match status" value="1"/>
</dbReference>
<keyword evidence="7" id="KW-0503">Monooxygenase</keyword>
<comment type="cofactor">
    <cofactor evidence="1">
        <name>heme</name>
        <dbReference type="ChEBI" id="CHEBI:30413"/>
    </cofactor>
</comment>
<dbReference type="PRINTS" id="PR00359">
    <property type="entry name" value="BP450"/>
</dbReference>
<dbReference type="PANTHER" id="PTHR46696:SF4">
    <property type="entry name" value="BIOTIN BIOSYNTHESIS CYTOCHROME P450"/>
    <property type="match status" value="1"/>
</dbReference>
<dbReference type="CDD" id="cd11033">
    <property type="entry name" value="CYP142-like"/>
    <property type="match status" value="1"/>
</dbReference>
<evidence type="ECO:0000256" key="3">
    <source>
        <dbReference type="ARBA" id="ARBA00022617"/>
    </source>
</evidence>
<dbReference type="Pfam" id="PF00067">
    <property type="entry name" value="p450"/>
    <property type="match status" value="1"/>
</dbReference>
<dbReference type="InterPro" id="IPR001128">
    <property type="entry name" value="Cyt_P450"/>
</dbReference>
<evidence type="ECO:0000313" key="8">
    <source>
        <dbReference type="EMBL" id="MEE2058552.1"/>
    </source>
</evidence>
<evidence type="ECO:0000256" key="6">
    <source>
        <dbReference type="ARBA" id="ARBA00023004"/>
    </source>
</evidence>
<dbReference type="Gene3D" id="1.10.630.10">
    <property type="entry name" value="Cytochrome P450"/>
    <property type="match status" value="1"/>
</dbReference>
<comment type="caution">
    <text evidence="8">The sequence shown here is derived from an EMBL/GenBank/DDBJ whole genome shotgun (WGS) entry which is preliminary data.</text>
</comment>
<evidence type="ECO:0000256" key="5">
    <source>
        <dbReference type="ARBA" id="ARBA00023002"/>
    </source>
</evidence>
<keyword evidence="5" id="KW-0560">Oxidoreductase</keyword>
<reference evidence="8 9" key="1">
    <citation type="submission" date="2023-07" db="EMBL/GenBank/DDBJ databases">
        <authorList>
            <person name="Girao M."/>
            <person name="Carvalho M.F."/>
        </authorList>
    </citation>
    <scope>NUCLEOTIDE SEQUENCE [LARGE SCALE GENOMIC DNA]</scope>
    <source>
        <strain evidence="8 9">YIM65754</strain>
    </source>
</reference>
<evidence type="ECO:0000313" key="9">
    <source>
        <dbReference type="Proteomes" id="UP001336020"/>
    </source>
</evidence>
<evidence type="ECO:0000256" key="1">
    <source>
        <dbReference type="ARBA" id="ARBA00001971"/>
    </source>
</evidence>
<dbReference type="RefSeq" id="WP_330133790.1">
    <property type="nucleotide sequence ID" value="NZ_JAUTXY010000005.1"/>
</dbReference>
<evidence type="ECO:0000256" key="4">
    <source>
        <dbReference type="ARBA" id="ARBA00022723"/>
    </source>
</evidence>
<gene>
    <name evidence="8" type="ORF">Q7514_13585</name>
</gene>
<name>A0ABU7LB65_9NOCA</name>
<keyword evidence="6" id="KW-0408">Iron</keyword>
<dbReference type="EMBL" id="JAUTXY010000005">
    <property type="protein sequence ID" value="MEE2058552.1"/>
    <property type="molecule type" value="Genomic_DNA"/>
</dbReference>
<dbReference type="Proteomes" id="UP001336020">
    <property type="component" value="Unassembled WGS sequence"/>
</dbReference>
<sequence length="423" mass="47545">MTNAAAPASTRPFHPLDISDSSFWERPFFEREKTFARLREEEGVTWHRPAESLFPHDESGYWAITRHADIRHVSGHPELFCSSAGISMDPMPAEIQCAISFFLTMDPPEHTRYRRLISMAFTPKQVRTIEAQIQANAKAIVDDFLRELDKGAPVDFVQAVSRHLPMRTVSEMIGIAPENHEAVAYAAESLFSTSDDEYANLEERATHLMTQLGILTGSGVELAKERRVNPQDDLMTNIVQAEVDGHRLTDEEVGAFMVLLASAGNDTTKQATSHCFKALIDNPDQVAWLLDDWDERASGAIDEFVRWSTPVLEFARHAVVDTDIAGTPIRAGEKVVLFYCSGNFDEMVFDRPLDFDLSRFPNPHVGFGGGGPHFCLGKQLAVLELKHLFHELLTRIPPVELSEPEYVRSDFVHGIKRMSVRKL</sequence>
<keyword evidence="4" id="KW-0479">Metal-binding</keyword>
<dbReference type="InterPro" id="IPR002397">
    <property type="entry name" value="Cyt_P450_B"/>
</dbReference>
<proteinExistence type="inferred from homology"/>
<keyword evidence="3" id="KW-0349">Heme</keyword>
<evidence type="ECO:0000256" key="2">
    <source>
        <dbReference type="ARBA" id="ARBA00010617"/>
    </source>
</evidence>
<dbReference type="PANTHER" id="PTHR46696">
    <property type="entry name" value="P450, PUTATIVE (EUROFUNG)-RELATED"/>
    <property type="match status" value="1"/>
</dbReference>
<evidence type="ECO:0000256" key="7">
    <source>
        <dbReference type="ARBA" id="ARBA00023033"/>
    </source>
</evidence>
<protein>
    <submittedName>
        <fullName evidence="8">Cytochrome P450</fullName>
    </submittedName>
</protein>
<keyword evidence="9" id="KW-1185">Reference proteome</keyword>
<dbReference type="InterPro" id="IPR036396">
    <property type="entry name" value="Cyt_P450_sf"/>
</dbReference>